<feature type="domain" description="Rad4 beta-hairpin" evidence="7">
    <location>
        <begin position="572"/>
        <end position="624"/>
    </location>
</feature>
<protein>
    <submittedName>
        <fullName evidence="10">Uncharacterized protein</fullName>
    </submittedName>
</protein>
<feature type="compositionally biased region" description="Basic residues" evidence="6">
    <location>
        <begin position="89"/>
        <end position="104"/>
    </location>
</feature>
<feature type="region of interest" description="Disordered" evidence="6">
    <location>
        <begin position="379"/>
        <end position="410"/>
    </location>
</feature>
<feature type="compositionally biased region" description="Low complexity" evidence="6">
    <location>
        <begin position="70"/>
        <end position="82"/>
    </location>
</feature>
<dbReference type="GO" id="GO:0006298">
    <property type="term" value="P:mismatch repair"/>
    <property type="evidence" value="ECO:0007669"/>
    <property type="project" value="TreeGrafter"/>
</dbReference>
<evidence type="ECO:0000313" key="11">
    <source>
        <dbReference type="Proteomes" id="UP000663874"/>
    </source>
</evidence>
<dbReference type="InterPro" id="IPR042488">
    <property type="entry name" value="Rad4_BHD3_sf"/>
</dbReference>
<evidence type="ECO:0000259" key="9">
    <source>
        <dbReference type="SMART" id="SM01032"/>
    </source>
</evidence>
<dbReference type="SMART" id="SM01032">
    <property type="entry name" value="BHD_3"/>
    <property type="match status" value="1"/>
</dbReference>
<dbReference type="InterPro" id="IPR036985">
    <property type="entry name" value="Transglutaminase-like_sf"/>
</dbReference>
<evidence type="ECO:0000259" key="7">
    <source>
        <dbReference type="SMART" id="SM01030"/>
    </source>
</evidence>
<comment type="similarity">
    <text evidence="2">Belongs to the XPC family.</text>
</comment>
<evidence type="ECO:0000313" key="10">
    <source>
        <dbReference type="EMBL" id="CAF3713054.1"/>
    </source>
</evidence>
<name>A0A818VHH3_9BILA</name>
<evidence type="ECO:0000259" key="8">
    <source>
        <dbReference type="SMART" id="SM01031"/>
    </source>
</evidence>
<dbReference type="Gene3D" id="2.20.20.110">
    <property type="entry name" value="Rad4, beta-hairpin domain BHD1"/>
    <property type="match status" value="1"/>
</dbReference>
<evidence type="ECO:0000256" key="5">
    <source>
        <dbReference type="ARBA" id="ARBA00023242"/>
    </source>
</evidence>
<dbReference type="GO" id="GO:0003697">
    <property type="term" value="F:single-stranded DNA binding"/>
    <property type="evidence" value="ECO:0007669"/>
    <property type="project" value="TreeGrafter"/>
</dbReference>
<feature type="region of interest" description="Disordered" evidence="6">
    <location>
        <begin position="1"/>
        <end position="165"/>
    </location>
</feature>
<dbReference type="Gene3D" id="3.30.70.2460">
    <property type="entry name" value="Rad4, beta-hairpin domain BHD3"/>
    <property type="match status" value="1"/>
</dbReference>
<dbReference type="GO" id="GO:0071942">
    <property type="term" value="C:XPC complex"/>
    <property type="evidence" value="ECO:0007669"/>
    <property type="project" value="TreeGrafter"/>
</dbReference>
<dbReference type="AlphaFoldDB" id="A0A818VHH3"/>
<keyword evidence="4" id="KW-0234">DNA repair</keyword>
<dbReference type="GO" id="GO:0006289">
    <property type="term" value="P:nucleotide-excision repair"/>
    <property type="evidence" value="ECO:0007669"/>
    <property type="project" value="InterPro"/>
</dbReference>
<proteinExistence type="inferred from homology"/>
<dbReference type="InterPro" id="IPR038765">
    <property type="entry name" value="Papain-like_cys_pep_sf"/>
</dbReference>
<dbReference type="Pfam" id="PF10405">
    <property type="entry name" value="BHD_3"/>
    <property type="match status" value="1"/>
</dbReference>
<dbReference type="SMART" id="SM01031">
    <property type="entry name" value="BHD_2"/>
    <property type="match status" value="1"/>
</dbReference>
<feature type="compositionally biased region" description="Low complexity" evidence="6">
    <location>
        <begin position="117"/>
        <end position="137"/>
    </location>
</feature>
<feature type="compositionally biased region" description="Basic and acidic residues" evidence="6">
    <location>
        <begin position="397"/>
        <end position="409"/>
    </location>
</feature>
<dbReference type="InterPro" id="IPR018326">
    <property type="entry name" value="Rad4_beta-hairpin_dom1"/>
</dbReference>
<dbReference type="FunFam" id="3.30.70.2460:FF:000001">
    <property type="entry name" value="DNA repair protein Rad4 family"/>
    <property type="match status" value="1"/>
</dbReference>
<evidence type="ECO:0000256" key="1">
    <source>
        <dbReference type="ARBA" id="ARBA00004123"/>
    </source>
</evidence>
<evidence type="ECO:0000256" key="2">
    <source>
        <dbReference type="ARBA" id="ARBA00009525"/>
    </source>
</evidence>
<dbReference type="PANTHER" id="PTHR12135">
    <property type="entry name" value="DNA REPAIR PROTEIN XP-C / RAD4"/>
    <property type="match status" value="1"/>
</dbReference>
<reference evidence="10" key="1">
    <citation type="submission" date="2021-02" db="EMBL/GenBank/DDBJ databases">
        <authorList>
            <person name="Nowell W R."/>
        </authorList>
    </citation>
    <scope>NUCLEOTIDE SEQUENCE</scope>
</reference>
<keyword evidence="5" id="KW-0539">Nucleus</keyword>
<evidence type="ECO:0000256" key="4">
    <source>
        <dbReference type="ARBA" id="ARBA00023204"/>
    </source>
</evidence>
<accession>A0A818VHH3</accession>
<keyword evidence="3" id="KW-0227">DNA damage</keyword>
<dbReference type="GO" id="GO:0005737">
    <property type="term" value="C:cytoplasm"/>
    <property type="evidence" value="ECO:0007669"/>
    <property type="project" value="TreeGrafter"/>
</dbReference>
<feature type="compositionally biased region" description="Basic residues" evidence="6">
    <location>
        <begin position="1"/>
        <end position="12"/>
    </location>
</feature>
<evidence type="ECO:0000256" key="6">
    <source>
        <dbReference type="SAM" id="MobiDB-lite"/>
    </source>
</evidence>
<evidence type="ECO:0000256" key="3">
    <source>
        <dbReference type="ARBA" id="ARBA00022763"/>
    </source>
</evidence>
<dbReference type="PANTHER" id="PTHR12135:SF0">
    <property type="entry name" value="DNA REPAIR PROTEIN COMPLEMENTING XP-C CELLS"/>
    <property type="match status" value="1"/>
</dbReference>
<organism evidence="10 11">
    <name type="scientific">Rotaria sordida</name>
    <dbReference type="NCBI Taxonomy" id="392033"/>
    <lineage>
        <taxon>Eukaryota</taxon>
        <taxon>Metazoa</taxon>
        <taxon>Spiralia</taxon>
        <taxon>Gnathifera</taxon>
        <taxon>Rotifera</taxon>
        <taxon>Eurotatoria</taxon>
        <taxon>Bdelloidea</taxon>
        <taxon>Philodinida</taxon>
        <taxon>Philodinidae</taxon>
        <taxon>Rotaria</taxon>
    </lineage>
</organism>
<dbReference type="Gene3D" id="3.90.260.10">
    <property type="entry name" value="Transglutaminase-like"/>
    <property type="match status" value="1"/>
</dbReference>
<dbReference type="Pfam" id="PF10403">
    <property type="entry name" value="BHD_1"/>
    <property type="match status" value="1"/>
</dbReference>
<dbReference type="GO" id="GO:0003684">
    <property type="term" value="F:damaged DNA binding"/>
    <property type="evidence" value="ECO:0007669"/>
    <property type="project" value="InterPro"/>
</dbReference>
<comment type="subcellular location">
    <subcellularLocation>
        <location evidence="1">Nucleus</location>
    </subcellularLocation>
</comment>
<dbReference type="Proteomes" id="UP000663874">
    <property type="component" value="Unassembled WGS sequence"/>
</dbReference>
<dbReference type="EMBL" id="CAJOBE010001085">
    <property type="protein sequence ID" value="CAF3713054.1"/>
    <property type="molecule type" value="Genomic_DNA"/>
</dbReference>
<feature type="compositionally biased region" description="Polar residues" evidence="6">
    <location>
        <begin position="38"/>
        <end position="47"/>
    </location>
</feature>
<gene>
    <name evidence="10" type="ORF">FNK824_LOCUS9955</name>
</gene>
<dbReference type="InterPro" id="IPR018328">
    <property type="entry name" value="Rad4_beta-hairpin_dom3"/>
</dbReference>
<feature type="compositionally biased region" description="Acidic residues" evidence="6">
    <location>
        <begin position="138"/>
        <end position="155"/>
    </location>
</feature>
<feature type="domain" description="Rad4 beta-hairpin" evidence="8">
    <location>
        <begin position="626"/>
        <end position="682"/>
    </location>
</feature>
<sequence length="836" mass="96848">MSGLRKSSRIRKPITTIDQNLDDEEDEQVFVTPKSKKITQTIASTKRSSTDDYDEQETIIPKKRQKKKSSSSSSSTTTTKTSPYFNKKSTTKKTTTKSKGKKKIEKTNNQSIDENATLSNDTTNLTTTTTTTTPNDENNTDSDDDDDDDDDDDAWENVHSKPNEEVTIQKLLKEREENQLNKINDEVEVNLTSEEVAATQSKRKKNLNSKEHQLELYLKRVLKKNFLQKHKHHIVCNLGHGFHLIKTYINNQELHSLMFSLFDESITKTLIYNSKTTNMNDIHRLVKYFNEIFILIDKPSNDIQENQPITMKKLHQAMSEHLTNTLSPIRVILFAIYVRLLQYECRLVFAADLPPIRPRQEKDEKFHIPHGSLIKNIKKRKSTISDDDNSNSNSNEDTSRLHSHDHSSDLSRIVSSNSSEIVKNNQAISPPPPPTTTTTNSKQLKSKIKTRSLMPRYYWIELFIETIDDGYIPIDIFTSKINSIKDFEVNIKFPMLYVWAFDTDLSSLYAKDVTKRYSQKWLTTPYRTSHIEHKTNGDSKWYEKLMKKYQPKDKRKSTYSQFENKQIENQLAQQPIPQTKAELNGHPLYVLKSKLLKFEGIYPNDTPPIGWFKEEPIYPRENIHILRSKQTWLKEARQVNQGEEPYKIVDGRIKNIDRKMGVTIRPELELFGEWQTSEYVPPVAKDGIVPCNEYGNVDLFKPEMLPHGCVHIVEPNAARLSKKLGINYAEAITGFDAHGGGSHPVMEGIVICKEYEQTLRDAIEQQKQITIEKEIKKKEERIYKNWRKLIRGLIIKQNLAKKYADDDIDGTEMATDAKYQWPVLPKEDHDNNEDFM</sequence>
<dbReference type="Pfam" id="PF10404">
    <property type="entry name" value="BHD_2"/>
    <property type="match status" value="1"/>
</dbReference>
<dbReference type="SUPFAM" id="SSF54001">
    <property type="entry name" value="Cysteine proteinases"/>
    <property type="match status" value="1"/>
</dbReference>
<dbReference type="SMART" id="SM01030">
    <property type="entry name" value="BHD_1"/>
    <property type="match status" value="1"/>
</dbReference>
<feature type="domain" description="Rad4 beta-hairpin" evidence="9">
    <location>
        <begin position="689"/>
        <end position="763"/>
    </location>
</feature>
<dbReference type="InterPro" id="IPR004583">
    <property type="entry name" value="DNA_repair_Rad4"/>
</dbReference>
<comment type="caution">
    <text evidence="10">The sequence shown here is derived from an EMBL/GenBank/DDBJ whole genome shotgun (WGS) entry which is preliminary data.</text>
</comment>
<dbReference type="InterPro" id="IPR018327">
    <property type="entry name" value="BHD_2"/>
</dbReference>
<dbReference type="GO" id="GO:0000111">
    <property type="term" value="C:nucleotide-excision repair factor 2 complex"/>
    <property type="evidence" value="ECO:0007669"/>
    <property type="project" value="TreeGrafter"/>
</dbReference>
<feature type="region of interest" description="Disordered" evidence="6">
    <location>
        <begin position="423"/>
        <end position="446"/>
    </location>
</feature>